<reference evidence="3 5" key="1">
    <citation type="submission" date="2015-04" db="EMBL/GenBank/DDBJ databases">
        <title>The draft genome sequence of Roseovarius indicus B108T.</title>
        <authorList>
            <person name="Li G."/>
            <person name="Lai Q."/>
            <person name="Shao Z."/>
            <person name="Yan P."/>
        </authorList>
    </citation>
    <scope>NUCLEOTIDE SEQUENCE [LARGE SCALE GENOMIC DNA]</scope>
    <source>
        <strain evidence="3 5">B108</strain>
    </source>
</reference>
<dbReference type="Pfam" id="PF01627">
    <property type="entry name" value="Hpt"/>
    <property type="match status" value="1"/>
</dbReference>
<dbReference type="AlphaFoldDB" id="A0A0T5PDU2"/>
<organism evidence="3 5">
    <name type="scientific">Roseovarius indicus</name>
    <dbReference type="NCBI Taxonomy" id="540747"/>
    <lineage>
        <taxon>Bacteria</taxon>
        <taxon>Pseudomonadati</taxon>
        <taxon>Pseudomonadota</taxon>
        <taxon>Alphaproteobacteria</taxon>
        <taxon>Rhodobacterales</taxon>
        <taxon>Roseobacteraceae</taxon>
        <taxon>Roseovarius</taxon>
    </lineage>
</organism>
<dbReference type="PATRIC" id="fig|540747.5.peg.55"/>
<dbReference type="GO" id="GO:0004672">
    <property type="term" value="F:protein kinase activity"/>
    <property type="evidence" value="ECO:0007669"/>
    <property type="project" value="UniProtKB-ARBA"/>
</dbReference>
<dbReference type="Proteomes" id="UP000325785">
    <property type="component" value="Chromosome"/>
</dbReference>
<keyword evidence="3" id="KW-0808">Transferase</keyword>
<evidence type="ECO:0000313" key="4">
    <source>
        <dbReference type="EMBL" id="QEW29373.1"/>
    </source>
</evidence>
<dbReference type="STRING" id="540747.SAMN04488031_102284"/>
<evidence type="ECO:0000313" key="5">
    <source>
        <dbReference type="Proteomes" id="UP000051401"/>
    </source>
</evidence>
<keyword evidence="1" id="KW-0902">Two-component regulatory system</keyword>
<evidence type="ECO:0000313" key="3">
    <source>
        <dbReference type="EMBL" id="KRS19325.1"/>
    </source>
</evidence>
<feature type="domain" description="HPt" evidence="2">
    <location>
        <begin position="21"/>
        <end position="86"/>
    </location>
</feature>
<dbReference type="EMBL" id="LAXI01000001">
    <property type="protein sequence ID" value="KRS19325.1"/>
    <property type="molecule type" value="Genomic_DNA"/>
</dbReference>
<dbReference type="CDD" id="cd00088">
    <property type="entry name" value="HPT"/>
    <property type="match status" value="1"/>
</dbReference>
<dbReference type="InterPro" id="IPR036641">
    <property type="entry name" value="HPT_dom_sf"/>
</dbReference>
<accession>A0A0T5PDU2</accession>
<evidence type="ECO:0000313" key="6">
    <source>
        <dbReference type="Proteomes" id="UP000325785"/>
    </source>
</evidence>
<dbReference type="InterPro" id="IPR008207">
    <property type="entry name" value="Sig_transdc_His_kin_Hpt_dom"/>
</dbReference>
<dbReference type="SUPFAM" id="SSF47226">
    <property type="entry name" value="Histidine-containing phosphotransfer domain, HPT domain"/>
    <property type="match status" value="1"/>
</dbReference>
<dbReference type="EMBL" id="CP031598">
    <property type="protein sequence ID" value="QEW29373.1"/>
    <property type="molecule type" value="Genomic_DNA"/>
</dbReference>
<sequence>MIDWNRVAELREEVGLENFDEVVDLFLFEVEDELSRLRDSPNISTLAARFHFLKGSAMNLGFAAFSELCQSGETAAGKGHEGRIDIEAVVACYDISKHEFTCGLHRFAAA</sequence>
<gene>
    <name evidence="4" type="ORF">RIdsm_05217</name>
    <name evidence="3" type="ORF">XM52_00280</name>
</gene>
<evidence type="ECO:0000259" key="2">
    <source>
        <dbReference type="Pfam" id="PF01627"/>
    </source>
</evidence>
<keyword evidence="3" id="KW-0418">Kinase</keyword>
<dbReference type="GO" id="GO:0000160">
    <property type="term" value="P:phosphorelay signal transduction system"/>
    <property type="evidence" value="ECO:0007669"/>
    <property type="project" value="UniProtKB-KW"/>
</dbReference>
<proteinExistence type="predicted"/>
<dbReference type="OrthoDB" id="7867809at2"/>
<dbReference type="Gene3D" id="1.20.120.160">
    <property type="entry name" value="HPT domain"/>
    <property type="match status" value="1"/>
</dbReference>
<keyword evidence="5" id="KW-1185">Reference proteome</keyword>
<dbReference type="Proteomes" id="UP000051401">
    <property type="component" value="Unassembled WGS sequence"/>
</dbReference>
<name>A0A0T5PDU2_9RHOB</name>
<dbReference type="KEGG" id="rid:RIdsm_05217"/>
<reference evidence="4 6" key="2">
    <citation type="submission" date="2018-08" db="EMBL/GenBank/DDBJ databases">
        <title>Genetic Globetrotter - A new plasmid hitch-hiking vast phylogenetic and geographic distances.</title>
        <authorList>
            <person name="Vollmers J."/>
            <person name="Petersen J."/>
        </authorList>
    </citation>
    <scope>NUCLEOTIDE SEQUENCE [LARGE SCALE GENOMIC DNA]</scope>
    <source>
        <strain evidence="4 6">DSM 26383</strain>
    </source>
</reference>
<evidence type="ECO:0000256" key="1">
    <source>
        <dbReference type="ARBA" id="ARBA00023012"/>
    </source>
</evidence>
<dbReference type="RefSeq" id="WP_057812107.1">
    <property type="nucleotide sequence ID" value="NZ_CP031598.1"/>
</dbReference>
<protein>
    <submittedName>
        <fullName evidence="3">Histidine kinase</fullName>
    </submittedName>
    <submittedName>
        <fullName evidence="4">TMAO reductase sytem sensor TorS</fullName>
    </submittedName>
</protein>